<accession>A0ABW8USW5</accession>
<keyword evidence="1" id="KW-0732">Signal</keyword>
<feature type="signal peptide" evidence="1">
    <location>
        <begin position="1"/>
        <end position="22"/>
    </location>
</feature>
<name>A0ABW8USW5_9RHOB</name>
<keyword evidence="3" id="KW-1185">Reference proteome</keyword>
<dbReference type="Proteomes" id="UP001627408">
    <property type="component" value="Unassembled WGS sequence"/>
</dbReference>
<organism evidence="2 3">
    <name type="scientific">Tateyamaria armeniaca</name>
    <dbReference type="NCBI Taxonomy" id="2518930"/>
    <lineage>
        <taxon>Bacteria</taxon>
        <taxon>Pseudomonadati</taxon>
        <taxon>Pseudomonadota</taxon>
        <taxon>Alphaproteobacteria</taxon>
        <taxon>Rhodobacterales</taxon>
        <taxon>Roseobacteraceae</taxon>
        <taxon>Tateyamaria</taxon>
    </lineage>
</organism>
<dbReference type="RefSeq" id="WP_407592082.1">
    <property type="nucleotide sequence ID" value="NZ_JBHDIY010000002.1"/>
</dbReference>
<feature type="chain" id="PRO_5045499353" evidence="1">
    <location>
        <begin position="23"/>
        <end position="145"/>
    </location>
</feature>
<sequence>MTKRFSALALALLVTAPSLATAQSITIRQNFVLPVAPIDADSFEVVEADGAGNSQMWCAAGIYARKVLGVQRGDIYVETPRGPSQTMPGRKGVVFTTSPVDGAFSTVSLSTRRAGLTRSVGHANAVCSQFRDLRIRTGPNTLLRR</sequence>
<evidence type="ECO:0000313" key="2">
    <source>
        <dbReference type="EMBL" id="MFL4470213.1"/>
    </source>
</evidence>
<evidence type="ECO:0000256" key="1">
    <source>
        <dbReference type="SAM" id="SignalP"/>
    </source>
</evidence>
<dbReference type="EMBL" id="JBHDIY010000002">
    <property type="protein sequence ID" value="MFL4470213.1"/>
    <property type="molecule type" value="Genomic_DNA"/>
</dbReference>
<reference evidence="2 3" key="1">
    <citation type="submission" date="2024-08" db="EMBL/GenBank/DDBJ databases">
        <title>Tateyamaria sp. nov., isolated from marine algae.</title>
        <authorList>
            <person name="Choi B.J."/>
            <person name="Kim J.M."/>
            <person name="Lee J.K."/>
            <person name="Choi D.G."/>
            <person name="Bayburt H."/>
            <person name="Baek J.H."/>
            <person name="Han D.M."/>
            <person name="Jeon C.O."/>
        </authorList>
    </citation>
    <scope>NUCLEOTIDE SEQUENCE [LARGE SCALE GENOMIC DNA]</scope>
    <source>
        <strain evidence="2 3">KMU-156</strain>
    </source>
</reference>
<evidence type="ECO:0000313" key="3">
    <source>
        <dbReference type="Proteomes" id="UP001627408"/>
    </source>
</evidence>
<gene>
    <name evidence="2" type="ORF">ACERZ8_10130</name>
</gene>
<proteinExistence type="predicted"/>
<comment type="caution">
    <text evidence="2">The sequence shown here is derived from an EMBL/GenBank/DDBJ whole genome shotgun (WGS) entry which is preliminary data.</text>
</comment>
<protein>
    <submittedName>
        <fullName evidence="2">Uncharacterized protein</fullName>
    </submittedName>
</protein>